<evidence type="ECO:0000313" key="2">
    <source>
        <dbReference type="EMBL" id="GAA3676678.1"/>
    </source>
</evidence>
<sequence length="314" mass="35301">MSEYQYYEFVAVDRPLTRGEIAELRELSTRADISSTRFVNHYNFGDFGGSPDRLMERYFDAHLYLANWGTHILMFRVPAEALDIDVARQYCGAGYQTEVRVHGDHVILSLRSEDESGDSYDGPGALSSFVSARAELISGDRRLLYLAWLFDVESLWDEELDMDEVEPPVPPGLDSLSASLEAIVEFLRMDQVLLDVAARGDETSRRTVGQLLAAAAEVRSADERAEAEQARQEHVARMESLAGRENALWERVSVLIAAKAQREYDEAVDVLADLHELARWRGDVEGFAQRVGGLRAVHRRLPSLIRRFDAAGLP</sequence>
<evidence type="ECO:0000313" key="3">
    <source>
        <dbReference type="Proteomes" id="UP001500711"/>
    </source>
</evidence>
<keyword evidence="3" id="KW-1185">Reference proteome</keyword>
<proteinExistence type="predicted"/>
<dbReference type="EMBL" id="BAABBE010000031">
    <property type="protein sequence ID" value="GAA3676678.1"/>
    <property type="molecule type" value="Genomic_DNA"/>
</dbReference>
<reference evidence="3" key="1">
    <citation type="journal article" date="2019" name="Int. J. Syst. Evol. Microbiol.">
        <title>The Global Catalogue of Microorganisms (GCM) 10K type strain sequencing project: providing services to taxonomists for standard genome sequencing and annotation.</title>
        <authorList>
            <consortium name="The Broad Institute Genomics Platform"/>
            <consortium name="The Broad Institute Genome Sequencing Center for Infectious Disease"/>
            <person name="Wu L."/>
            <person name="Ma J."/>
        </authorList>
    </citation>
    <scope>NUCLEOTIDE SEQUENCE [LARGE SCALE GENOMIC DNA]</scope>
    <source>
        <strain evidence="3">JCM 17494</strain>
    </source>
</reference>
<dbReference type="RefSeq" id="WP_346135307.1">
    <property type="nucleotide sequence ID" value="NZ_BAABBE010000031.1"/>
</dbReference>
<evidence type="ECO:0000256" key="1">
    <source>
        <dbReference type="SAM" id="Coils"/>
    </source>
</evidence>
<name>A0ABP7C4U2_9PSEU</name>
<keyword evidence="1" id="KW-0175">Coiled coil</keyword>
<feature type="coiled-coil region" evidence="1">
    <location>
        <begin position="213"/>
        <end position="277"/>
    </location>
</feature>
<accession>A0ABP7C4U2</accession>
<protein>
    <submittedName>
        <fullName evidence="2">Uncharacterized protein</fullName>
    </submittedName>
</protein>
<organism evidence="2 3">
    <name type="scientific">Lentzea roselyniae</name>
    <dbReference type="NCBI Taxonomy" id="531940"/>
    <lineage>
        <taxon>Bacteria</taxon>
        <taxon>Bacillati</taxon>
        <taxon>Actinomycetota</taxon>
        <taxon>Actinomycetes</taxon>
        <taxon>Pseudonocardiales</taxon>
        <taxon>Pseudonocardiaceae</taxon>
        <taxon>Lentzea</taxon>
    </lineage>
</organism>
<dbReference type="Proteomes" id="UP001500711">
    <property type="component" value="Unassembled WGS sequence"/>
</dbReference>
<comment type="caution">
    <text evidence="2">The sequence shown here is derived from an EMBL/GenBank/DDBJ whole genome shotgun (WGS) entry which is preliminary data.</text>
</comment>
<gene>
    <name evidence="2" type="ORF">GCM10022267_74460</name>
</gene>